<gene>
    <name evidence="3" type="ORF">CLV67_10411</name>
</gene>
<keyword evidence="1" id="KW-1133">Transmembrane helix</keyword>
<reference evidence="3 4" key="1">
    <citation type="submission" date="2018-03" db="EMBL/GenBank/DDBJ databases">
        <title>Genomic Encyclopedia of Archaeal and Bacterial Type Strains, Phase II (KMG-II): from individual species to whole genera.</title>
        <authorList>
            <person name="Goeker M."/>
        </authorList>
    </citation>
    <scope>NUCLEOTIDE SEQUENCE [LARGE SCALE GENOMIC DNA]</scope>
    <source>
        <strain evidence="3 4">DSM 43146</strain>
    </source>
</reference>
<dbReference type="RefSeq" id="WP_106317212.1">
    <property type="nucleotide sequence ID" value="NZ_BOMO01000190.1"/>
</dbReference>
<feature type="transmembrane region" description="Helical" evidence="1">
    <location>
        <begin position="152"/>
        <end position="174"/>
    </location>
</feature>
<dbReference type="PANTHER" id="PTHR30590">
    <property type="entry name" value="INNER MEMBRANE PROTEIN"/>
    <property type="match status" value="1"/>
</dbReference>
<feature type="transmembrane region" description="Helical" evidence="1">
    <location>
        <begin position="243"/>
        <end position="264"/>
    </location>
</feature>
<dbReference type="EMBL" id="PVMZ01000004">
    <property type="protein sequence ID" value="PRX22495.1"/>
    <property type="molecule type" value="Genomic_DNA"/>
</dbReference>
<feature type="transmembrane region" description="Helical" evidence="1">
    <location>
        <begin position="320"/>
        <end position="341"/>
    </location>
</feature>
<dbReference type="OrthoDB" id="2388539at2"/>
<protein>
    <submittedName>
        <fullName evidence="3">Putative membrane protein YeiB</fullName>
    </submittedName>
</protein>
<feature type="domain" description="DUF418" evidence="2">
    <location>
        <begin position="222"/>
        <end position="389"/>
    </location>
</feature>
<proteinExistence type="predicted"/>
<keyword evidence="1" id="KW-0472">Membrane</keyword>
<dbReference type="AlphaFoldDB" id="A0A2T0KGD6"/>
<keyword evidence="4" id="KW-1185">Reference proteome</keyword>
<dbReference type="InterPro" id="IPR052529">
    <property type="entry name" value="Bact_Transport_Assoc"/>
</dbReference>
<comment type="caution">
    <text evidence="3">The sequence shown here is derived from an EMBL/GenBank/DDBJ whole genome shotgun (WGS) entry which is preliminary data.</text>
</comment>
<organism evidence="3 4">
    <name type="scientific">Actinoplanes italicus</name>
    <dbReference type="NCBI Taxonomy" id="113567"/>
    <lineage>
        <taxon>Bacteria</taxon>
        <taxon>Bacillati</taxon>
        <taxon>Actinomycetota</taxon>
        <taxon>Actinomycetes</taxon>
        <taxon>Micromonosporales</taxon>
        <taxon>Micromonosporaceae</taxon>
        <taxon>Actinoplanes</taxon>
    </lineage>
</organism>
<sequence>MSTTEFPATAGPVGARDRALTPDLARGLMLALIALANSVVYLHDRPYGVRQHIVESGLPDRIVSVLTVTLVDARAYPMFAALFAYGVVQILQRQRAAGLTEPEAKSLLRRRSRWLIVFGFAHALLLFPGDILALYGVTGFLLIALTRVRDRTLLAAAGLWLVVVAVLQGAAYTMPSDGGRSFFWSFETAGPLAALALRPVEWLMTPVGLVGVGSAVLAGTWAARRGILTDPAAHRPLLVRTAVIGMVVAVAGGLPAGLAVGHFWEPAGPLILWGLSALHAVTGIAGGLGYAALIALAALRIGDRPGPVARALAATGERSLTFYLFQSVVFVVLLTPLPYALGLGSSLGTAATAALAVATWLVSVLIADAMRRRNVRGPAEVVLRRLTYRSAMMSR</sequence>
<dbReference type="InterPro" id="IPR007349">
    <property type="entry name" value="DUF418"/>
</dbReference>
<name>A0A2T0KGD6_9ACTN</name>
<dbReference type="Proteomes" id="UP000239415">
    <property type="component" value="Unassembled WGS sequence"/>
</dbReference>
<feature type="transmembrane region" description="Helical" evidence="1">
    <location>
        <begin position="270"/>
        <end position="299"/>
    </location>
</feature>
<feature type="transmembrane region" description="Helical" evidence="1">
    <location>
        <begin position="347"/>
        <end position="367"/>
    </location>
</feature>
<evidence type="ECO:0000256" key="1">
    <source>
        <dbReference type="SAM" id="Phobius"/>
    </source>
</evidence>
<accession>A0A2T0KGD6</accession>
<evidence type="ECO:0000259" key="2">
    <source>
        <dbReference type="Pfam" id="PF04235"/>
    </source>
</evidence>
<dbReference type="Pfam" id="PF04235">
    <property type="entry name" value="DUF418"/>
    <property type="match status" value="1"/>
</dbReference>
<evidence type="ECO:0000313" key="3">
    <source>
        <dbReference type="EMBL" id="PRX22495.1"/>
    </source>
</evidence>
<dbReference type="PANTHER" id="PTHR30590:SF2">
    <property type="entry name" value="INNER MEMBRANE PROTEIN"/>
    <property type="match status" value="1"/>
</dbReference>
<feature type="transmembrane region" description="Helical" evidence="1">
    <location>
        <begin position="114"/>
        <end position="146"/>
    </location>
</feature>
<evidence type="ECO:0000313" key="4">
    <source>
        <dbReference type="Proteomes" id="UP000239415"/>
    </source>
</evidence>
<keyword evidence="1" id="KW-0812">Transmembrane</keyword>
<feature type="transmembrane region" description="Helical" evidence="1">
    <location>
        <begin position="203"/>
        <end position="223"/>
    </location>
</feature>